<dbReference type="PANTHER" id="PTHR43196:SF2">
    <property type="entry name" value="PHOSPHOADENOSINE PHOSPHOSULFATE REDUCTASE"/>
    <property type="match status" value="1"/>
</dbReference>
<dbReference type="Gene3D" id="3.40.50.620">
    <property type="entry name" value="HUPs"/>
    <property type="match status" value="1"/>
</dbReference>
<sequence length="282" mass="32663">MNLKQKIDYSVNLIKKAERLALQYDPSNGFYLAFSGGKDSQVIYELAKMAGVKFQAHMNLTSVDPPQVVKFVRKHYPDVQLHRPKESIYKLIPKKKCLPSRLIRWCCDVLKEQSGAGTVTILGIRKAESLRRSKRNEIETGKNNFSGSLDQFDTHNETQVSCIKGIDKILLSPILDWSERDVWDFLKLRNLPHCELYDLGYRRIGCIMCPMAGKKEIARDRLMFPKVEKAYKKAIKNLLASNPKYGSKLNNDENLIFEWWASRQKQNVFIALNLQQYKINFD</sequence>
<dbReference type="Proteomes" id="UP000247973">
    <property type="component" value="Unassembled WGS sequence"/>
</dbReference>
<dbReference type="EMBL" id="QICL01000020">
    <property type="protein sequence ID" value="PXV62368.1"/>
    <property type="molecule type" value="Genomic_DNA"/>
</dbReference>
<keyword evidence="3" id="KW-1185">Reference proteome</keyword>
<dbReference type="SUPFAM" id="SSF52402">
    <property type="entry name" value="Adenine nucleotide alpha hydrolases-like"/>
    <property type="match status" value="1"/>
</dbReference>
<dbReference type="PANTHER" id="PTHR43196">
    <property type="entry name" value="SULFATE ADENYLYLTRANSFERASE SUBUNIT 2"/>
    <property type="match status" value="1"/>
</dbReference>
<reference evidence="2 3" key="1">
    <citation type="submission" date="2018-03" db="EMBL/GenBank/DDBJ databases">
        <title>Genomic Encyclopedia of Archaeal and Bacterial Type Strains, Phase II (KMG-II): from individual species to whole genera.</title>
        <authorList>
            <person name="Goeker M."/>
        </authorList>
    </citation>
    <scope>NUCLEOTIDE SEQUENCE [LARGE SCALE GENOMIC DNA]</scope>
    <source>
        <strain evidence="2 3">DSM 100214</strain>
    </source>
</reference>
<gene>
    <name evidence="2" type="ORF">CLV62_12056</name>
</gene>
<dbReference type="GO" id="GO:0003824">
    <property type="term" value="F:catalytic activity"/>
    <property type="evidence" value="ECO:0007669"/>
    <property type="project" value="InterPro"/>
</dbReference>
<comment type="caution">
    <text evidence="2">The sequence shown here is derived from an EMBL/GenBank/DDBJ whole genome shotgun (WGS) entry which is preliminary data.</text>
</comment>
<dbReference type="Pfam" id="PF01507">
    <property type="entry name" value="PAPS_reduct"/>
    <property type="match status" value="1"/>
</dbReference>
<proteinExistence type="predicted"/>
<organism evidence="2 3">
    <name type="scientific">Dysgonomonas alginatilytica</name>
    <dbReference type="NCBI Taxonomy" id="1605892"/>
    <lineage>
        <taxon>Bacteria</taxon>
        <taxon>Pseudomonadati</taxon>
        <taxon>Bacteroidota</taxon>
        <taxon>Bacteroidia</taxon>
        <taxon>Bacteroidales</taxon>
        <taxon>Dysgonomonadaceae</taxon>
        <taxon>Dysgonomonas</taxon>
    </lineage>
</organism>
<evidence type="ECO:0000259" key="1">
    <source>
        <dbReference type="Pfam" id="PF01507"/>
    </source>
</evidence>
<evidence type="ECO:0000313" key="2">
    <source>
        <dbReference type="EMBL" id="PXV62368.1"/>
    </source>
</evidence>
<protein>
    <submittedName>
        <fullName evidence="2">Phosphoadenosine phosphosulfate reductase</fullName>
    </submittedName>
</protein>
<dbReference type="InterPro" id="IPR050128">
    <property type="entry name" value="Sulfate_adenylyltrnsfr_sub2"/>
</dbReference>
<dbReference type="RefSeq" id="WP_110311530.1">
    <property type="nucleotide sequence ID" value="NZ_QICL01000020.1"/>
</dbReference>
<feature type="domain" description="Phosphoadenosine phosphosulphate reductase" evidence="1">
    <location>
        <begin position="32"/>
        <end position="211"/>
    </location>
</feature>
<evidence type="ECO:0000313" key="3">
    <source>
        <dbReference type="Proteomes" id="UP000247973"/>
    </source>
</evidence>
<dbReference type="AlphaFoldDB" id="A0A2V3PNK2"/>
<dbReference type="OrthoDB" id="9794018at2"/>
<name>A0A2V3PNK2_9BACT</name>
<dbReference type="InterPro" id="IPR014729">
    <property type="entry name" value="Rossmann-like_a/b/a_fold"/>
</dbReference>
<accession>A0A2V3PNK2</accession>
<dbReference type="InterPro" id="IPR002500">
    <property type="entry name" value="PAPS_reduct_dom"/>
</dbReference>